<dbReference type="GO" id="GO:0003677">
    <property type="term" value="F:DNA binding"/>
    <property type="evidence" value="ECO:0007669"/>
    <property type="project" value="UniProtKB-KW"/>
</dbReference>
<dbReference type="InterPro" id="IPR036390">
    <property type="entry name" value="WH_DNA-bd_sf"/>
</dbReference>
<proteinExistence type="inferred from homology"/>
<dbReference type="GO" id="GO:0003700">
    <property type="term" value="F:DNA-binding transcription factor activity"/>
    <property type="evidence" value="ECO:0007669"/>
    <property type="project" value="InterPro"/>
</dbReference>
<keyword evidence="8" id="KW-1185">Reference proteome</keyword>
<evidence type="ECO:0000259" key="6">
    <source>
        <dbReference type="PROSITE" id="PS50931"/>
    </source>
</evidence>
<dbReference type="Pfam" id="PF00126">
    <property type="entry name" value="HTH_1"/>
    <property type="match status" value="1"/>
</dbReference>
<evidence type="ECO:0000256" key="3">
    <source>
        <dbReference type="ARBA" id="ARBA00023125"/>
    </source>
</evidence>
<comment type="similarity">
    <text evidence="1">Belongs to the LysR transcriptional regulatory family.</text>
</comment>
<sequence>MNLRDLRYLVAVGDHRHFGRAARACFVSQPTLSAQVEKLEEYLGVQLVERGTRQVLLTATGEEVVARARSVLNQVDDIVELCRAAAEPMTGDLRLGAIPTLAPYLLPHLVAQATEAWPRLRLLLYEERTELLVDRLRKGELDGALMAMPVDGDDLAAVPVFEEPFLLALPAQHPLADRDSAPGPGALPDEELLLLEEGHCLRDQALEVCQLATESAGSTCFRATSLETLRQMVAAGVGMTLLPRLAGQVAADLPGASAVKLLPFPEPAPARTIGLYWRKGAARASTLEAIAETIRDLPVVQANTRPCAPGPVS</sequence>
<dbReference type="RefSeq" id="WP_121443129.1">
    <property type="nucleotide sequence ID" value="NZ_RCDA01000006.1"/>
</dbReference>
<dbReference type="SUPFAM" id="SSF46785">
    <property type="entry name" value="Winged helix' DNA-binding domain"/>
    <property type="match status" value="1"/>
</dbReference>
<accession>A0A498BSH4</accession>
<comment type="caution">
    <text evidence="7">The sequence shown here is derived from an EMBL/GenBank/DDBJ whole genome shotgun (WGS) entry which is preliminary data.</text>
</comment>
<dbReference type="PROSITE" id="PS50931">
    <property type="entry name" value="HTH_LYSR"/>
    <property type="match status" value="1"/>
</dbReference>
<evidence type="ECO:0000256" key="4">
    <source>
        <dbReference type="ARBA" id="ARBA00023159"/>
    </source>
</evidence>
<dbReference type="Pfam" id="PF03466">
    <property type="entry name" value="LysR_substrate"/>
    <property type="match status" value="1"/>
</dbReference>
<dbReference type="FunFam" id="1.10.10.10:FF:000001">
    <property type="entry name" value="LysR family transcriptional regulator"/>
    <property type="match status" value="1"/>
</dbReference>
<dbReference type="InterPro" id="IPR005119">
    <property type="entry name" value="LysR_subst-bd"/>
</dbReference>
<evidence type="ECO:0000256" key="2">
    <source>
        <dbReference type="ARBA" id="ARBA00023015"/>
    </source>
</evidence>
<keyword evidence="5" id="KW-0804">Transcription</keyword>
<keyword evidence="3" id="KW-0238">DNA-binding</keyword>
<dbReference type="GO" id="GO:0032993">
    <property type="term" value="C:protein-DNA complex"/>
    <property type="evidence" value="ECO:0007669"/>
    <property type="project" value="TreeGrafter"/>
</dbReference>
<keyword evidence="2" id="KW-0805">Transcription regulation</keyword>
<name>A0A498BSH4_9GAMM</name>
<evidence type="ECO:0000256" key="1">
    <source>
        <dbReference type="ARBA" id="ARBA00009437"/>
    </source>
</evidence>
<evidence type="ECO:0000313" key="7">
    <source>
        <dbReference type="EMBL" id="RLK46492.1"/>
    </source>
</evidence>
<reference evidence="7 8" key="1">
    <citation type="submission" date="2018-10" db="EMBL/GenBank/DDBJ databases">
        <title>Genomic Encyclopedia of Type Strains, Phase IV (KMG-IV): sequencing the most valuable type-strain genomes for metagenomic binning, comparative biology and taxonomic classification.</title>
        <authorList>
            <person name="Goeker M."/>
        </authorList>
    </citation>
    <scope>NUCLEOTIDE SEQUENCE [LARGE SCALE GENOMIC DNA]</scope>
    <source>
        <strain evidence="7 8">DSM 12769</strain>
    </source>
</reference>
<evidence type="ECO:0000313" key="8">
    <source>
        <dbReference type="Proteomes" id="UP000275461"/>
    </source>
</evidence>
<dbReference type="SUPFAM" id="SSF53850">
    <property type="entry name" value="Periplasmic binding protein-like II"/>
    <property type="match status" value="1"/>
</dbReference>
<dbReference type="AlphaFoldDB" id="A0A498BSH4"/>
<dbReference type="OrthoDB" id="5297026at2"/>
<evidence type="ECO:0000256" key="5">
    <source>
        <dbReference type="ARBA" id="ARBA00023163"/>
    </source>
</evidence>
<dbReference type="PRINTS" id="PR00039">
    <property type="entry name" value="HTHLYSR"/>
</dbReference>
<dbReference type="CDD" id="cd08411">
    <property type="entry name" value="PBP2_OxyR"/>
    <property type="match status" value="1"/>
</dbReference>
<gene>
    <name evidence="7" type="ORF">DFR31_2622</name>
</gene>
<organism evidence="7 8">
    <name type="scientific">Alkalispirillum mobile</name>
    <dbReference type="NCBI Taxonomy" id="85925"/>
    <lineage>
        <taxon>Bacteria</taxon>
        <taxon>Pseudomonadati</taxon>
        <taxon>Pseudomonadota</taxon>
        <taxon>Gammaproteobacteria</taxon>
        <taxon>Chromatiales</taxon>
        <taxon>Ectothiorhodospiraceae</taxon>
        <taxon>Alkalispirillum</taxon>
    </lineage>
</organism>
<protein>
    <submittedName>
        <fullName evidence="7">LysR family transcriptional regulator</fullName>
    </submittedName>
</protein>
<feature type="domain" description="HTH lysR-type" evidence="6">
    <location>
        <begin position="1"/>
        <end position="58"/>
    </location>
</feature>
<dbReference type="Proteomes" id="UP000275461">
    <property type="component" value="Unassembled WGS sequence"/>
</dbReference>
<dbReference type="InterPro" id="IPR036388">
    <property type="entry name" value="WH-like_DNA-bd_sf"/>
</dbReference>
<keyword evidence="4" id="KW-0010">Activator</keyword>
<dbReference type="PANTHER" id="PTHR30346:SF26">
    <property type="entry name" value="HYDROGEN PEROXIDE-INDUCIBLE GENES ACTIVATOR"/>
    <property type="match status" value="1"/>
</dbReference>
<dbReference type="Gene3D" id="1.10.10.10">
    <property type="entry name" value="Winged helix-like DNA-binding domain superfamily/Winged helix DNA-binding domain"/>
    <property type="match status" value="1"/>
</dbReference>
<dbReference type="Gene3D" id="3.40.190.10">
    <property type="entry name" value="Periplasmic binding protein-like II"/>
    <property type="match status" value="2"/>
</dbReference>
<dbReference type="PANTHER" id="PTHR30346">
    <property type="entry name" value="TRANSCRIPTIONAL DUAL REGULATOR HCAR-RELATED"/>
    <property type="match status" value="1"/>
</dbReference>
<dbReference type="EMBL" id="RCDA01000006">
    <property type="protein sequence ID" value="RLK46492.1"/>
    <property type="molecule type" value="Genomic_DNA"/>
</dbReference>
<dbReference type="InterPro" id="IPR000847">
    <property type="entry name" value="LysR_HTH_N"/>
</dbReference>